<gene>
    <name evidence="7" type="ORF">FEM48_Zijuj02G0087800</name>
</gene>
<evidence type="ECO:0000256" key="6">
    <source>
        <dbReference type="SAM" id="Phobius"/>
    </source>
</evidence>
<dbReference type="SUPFAM" id="SSF103473">
    <property type="entry name" value="MFS general substrate transporter"/>
    <property type="match status" value="1"/>
</dbReference>
<evidence type="ECO:0000313" key="7">
    <source>
        <dbReference type="EMBL" id="KAH7542568.1"/>
    </source>
</evidence>
<evidence type="ECO:0000256" key="4">
    <source>
        <dbReference type="ARBA" id="ARBA00022989"/>
    </source>
</evidence>
<feature type="transmembrane region" description="Helical" evidence="6">
    <location>
        <begin position="365"/>
        <end position="386"/>
    </location>
</feature>
<dbReference type="PANTHER" id="PTHR11654">
    <property type="entry name" value="OLIGOPEPTIDE TRANSPORTER-RELATED"/>
    <property type="match status" value="1"/>
</dbReference>
<evidence type="ECO:0000256" key="5">
    <source>
        <dbReference type="ARBA" id="ARBA00023136"/>
    </source>
</evidence>
<comment type="subcellular location">
    <subcellularLocation>
        <location evidence="1">Membrane</location>
        <topology evidence="1">Multi-pass membrane protein</topology>
    </subcellularLocation>
</comment>
<proteinExistence type="inferred from homology"/>
<dbReference type="InterPro" id="IPR000109">
    <property type="entry name" value="POT_fam"/>
</dbReference>
<comment type="caution">
    <text evidence="7">The sequence shown here is derived from an EMBL/GenBank/DDBJ whole genome shotgun (WGS) entry which is preliminary data.</text>
</comment>
<dbReference type="InterPro" id="IPR036259">
    <property type="entry name" value="MFS_trans_sf"/>
</dbReference>
<dbReference type="EMBL" id="JAEACU010000002">
    <property type="protein sequence ID" value="KAH7542568.1"/>
    <property type="molecule type" value="Genomic_DNA"/>
</dbReference>
<reference evidence="7" key="1">
    <citation type="journal article" date="2021" name="Front. Plant Sci.">
        <title>Chromosome-Scale Genome Assembly for Chinese Sour Jujube and Insights Into Its Genome Evolution and Domestication Signature.</title>
        <authorList>
            <person name="Shen L.-Y."/>
            <person name="Luo H."/>
            <person name="Wang X.-L."/>
            <person name="Wang X.-M."/>
            <person name="Qiu X.-J."/>
            <person name="Liu H."/>
            <person name="Zhou S.-S."/>
            <person name="Jia K.-H."/>
            <person name="Nie S."/>
            <person name="Bao Y.-T."/>
            <person name="Zhang R.-G."/>
            <person name="Yun Q.-Z."/>
            <person name="Chai Y.-H."/>
            <person name="Lu J.-Y."/>
            <person name="Li Y."/>
            <person name="Zhao S.-W."/>
            <person name="Mao J.-F."/>
            <person name="Jia S.-G."/>
            <person name="Mao Y.-M."/>
        </authorList>
    </citation>
    <scope>NUCLEOTIDE SEQUENCE</scope>
    <source>
        <strain evidence="7">AT0</strain>
        <tissue evidence="7">Leaf</tissue>
    </source>
</reference>
<evidence type="ECO:0000256" key="1">
    <source>
        <dbReference type="ARBA" id="ARBA00004141"/>
    </source>
</evidence>
<keyword evidence="5 6" id="KW-0472">Membrane</keyword>
<keyword evidence="3 6" id="KW-0812">Transmembrane</keyword>
<organism evidence="7 8">
    <name type="scientific">Ziziphus jujuba var. spinosa</name>
    <dbReference type="NCBI Taxonomy" id="714518"/>
    <lineage>
        <taxon>Eukaryota</taxon>
        <taxon>Viridiplantae</taxon>
        <taxon>Streptophyta</taxon>
        <taxon>Embryophyta</taxon>
        <taxon>Tracheophyta</taxon>
        <taxon>Spermatophyta</taxon>
        <taxon>Magnoliopsida</taxon>
        <taxon>eudicotyledons</taxon>
        <taxon>Gunneridae</taxon>
        <taxon>Pentapetalae</taxon>
        <taxon>rosids</taxon>
        <taxon>fabids</taxon>
        <taxon>Rosales</taxon>
        <taxon>Rhamnaceae</taxon>
        <taxon>Paliureae</taxon>
        <taxon>Ziziphus</taxon>
    </lineage>
</organism>
<dbReference type="Gene3D" id="1.20.1250.20">
    <property type="entry name" value="MFS general substrate transporter like domains"/>
    <property type="match status" value="1"/>
</dbReference>
<feature type="transmembrane region" description="Helical" evidence="6">
    <location>
        <begin position="248"/>
        <end position="268"/>
    </location>
</feature>
<evidence type="ECO:0000256" key="3">
    <source>
        <dbReference type="ARBA" id="ARBA00022692"/>
    </source>
</evidence>
<evidence type="ECO:0008006" key="9">
    <source>
        <dbReference type="Google" id="ProtNLM"/>
    </source>
</evidence>
<sequence>MAATELQELACDMNLSNSSEREAETSDPISKAGGWITFPFITGTLVGMILGGMGWLSNLIVYLVGEFNVKSINAAQISNVGLITLALTSILDNLRPSPCETGSSLCKAPSKIQFVVLYPRKGSPFVGIAHVIVASIRKRKIKYSSRSEDYYYGHDGKEKMVSATPTKSFRLLNRAALQTDGDLKVDGSIANPWRLCAVQQVEDLKTLVRIVPLWSSSIFLSIPIAIQNSLTVLQALAMDRHIGSHFKIPAGSLVVIVLISTSISLPIIDRLLCPTWQKLTGQSPTPLRQIGIGHVLNILSMATSAVVESNRLKIARNHDHHPHAMSALWLFPQLVLVGIGEAFHFPGHVSLYYQEFPVPLRSTATAMVAMVIGIAFYLSTAVIDLVRSVTGWLADDINDGRLDNVYWVVTVLGMLNLGYFIVCAKFYKYQNVGN</sequence>
<dbReference type="AlphaFoldDB" id="A0A978VUS3"/>
<name>A0A978VUS3_ZIZJJ</name>
<evidence type="ECO:0000313" key="8">
    <source>
        <dbReference type="Proteomes" id="UP000813462"/>
    </source>
</evidence>
<dbReference type="GO" id="GO:0022857">
    <property type="term" value="F:transmembrane transporter activity"/>
    <property type="evidence" value="ECO:0007669"/>
    <property type="project" value="InterPro"/>
</dbReference>
<keyword evidence="4 6" id="KW-1133">Transmembrane helix</keyword>
<evidence type="ECO:0000256" key="2">
    <source>
        <dbReference type="ARBA" id="ARBA00005982"/>
    </source>
</evidence>
<accession>A0A978VUS3</accession>
<feature type="transmembrane region" description="Helical" evidence="6">
    <location>
        <begin position="40"/>
        <end position="64"/>
    </location>
</feature>
<dbReference type="Proteomes" id="UP000813462">
    <property type="component" value="Unassembled WGS sequence"/>
</dbReference>
<comment type="similarity">
    <text evidence="2">Belongs to the major facilitator superfamily. Proton-dependent oligopeptide transporter (POT/PTR) (TC 2.A.17) family.</text>
</comment>
<feature type="transmembrane region" description="Helical" evidence="6">
    <location>
        <begin position="406"/>
        <end position="427"/>
    </location>
</feature>
<protein>
    <recommendedName>
        <fullName evidence="9">Protein NRT1/ PTR FAMILY 2.7-like</fullName>
    </recommendedName>
</protein>
<dbReference type="Pfam" id="PF00854">
    <property type="entry name" value="PTR2"/>
    <property type="match status" value="1"/>
</dbReference>
<dbReference type="GO" id="GO:0016020">
    <property type="term" value="C:membrane"/>
    <property type="evidence" value="ECO:0007669"/>
    <property type="project" value="UniProtKB-SubCell"/>
</dbReference>